<dbReference type="EMBL" id="JAGHQM010000066">
    <property type="protein sequence ID" value="KAH0565726.1"/>
    <property type="molecule type" value="Genomic_DNA"/>
</dbReference>
<feature type="region of interest" description="Disordered" evidence="7">
    <location>
        <begin position="56"/>
        <end position="90"/>
    </location>
</feature>
<dbReference type="PANTHER" id="PTHR23183:SF0">
    <property type="entry name" value="NUCLEOLAR PROTEIN 14"/>
    <property type="match status" value="1"/>
</dbReference>
<evidence type="ECO:0008006" key="10">
    <source>
        <dbReference type="Google" id="ProtNLM"/>
    </source>
</evidence>
<evidence type="ECO:0000256" key="4">
    <source>
        <dbReference type="ARBA" id="ARBA00022552"/>
    </source>
</evidence>
<dbReference type="PANTHER" id="PTHR23183">
    <property type="entry name" value="NOP14"/>
    <property type="match status" value="1"/>
</dbReference>
<dbReference type="Proteomes" id="UP000750711">
    <property type="component" value="Unassembled WGS sequence"/>
</dbReference>
<organism evidence="8 9">
    <name type="scientific">Trichoglossum hirsutum</name>
    <dbReference type="NCBI Taxonomy" id="265104"/>
    <lineage>
        <taxon>Eukaryota</taxon>
        <taxon>Fungi</taxon>
        <taxon>Dikarya</taxon>
        <taxon>Ascomycota</taxon>
        <taxon>Pezizomycotina</taxon>
        <taxon>Geoglossomycetes</taxon>
        <taxon>Geoglossales</taxon>
        <taxon>Geoglossaceae</taxon>
        <taxon>Trichoglossum</taxon>
    </lineage>
</organism>
<feature type="compositionally biased region" description="Basic and acidic residues" evidence="7">
    <location>
        <begin position="852"/>
        <end position="864"/>
    </location>
</feature>
<evidence type="ECO:0000256" key="1">
    <source>
        <dbReference type="ARBA" id="ARBA00004604"/>
    </source>
</evidence>
<dbReference type="InterPro" id="IPR007276">
    <property type="entry name" value="Nop14"/>
</dbReference>
<comment type="caution">
    <text evidence="8">The sequence shown here is derived from an EMBL/GenBank/DDBJ whole genome shotgun (WGS) entry which is preliminary data.</text>
</comment>
<comment type="subcellular location">
    <subcellularLocation>
        <location evidence="1">Nucleus</location>
        <location evidence="1">Nucleolus</location>
    </subcellularLocation>
</comment>
<dbReference type="Pfam" id="PF04147">
    <property type="entry name" value="Nop14"/>
    <property type="match status" value="2"/>
</dbReference>
<feature type="compositionally biased region" description="Basic and acidic residues" evidence="7">
    <location>
        <begin position="209"/>
        <end position="237"/>
    </location>
</feature>
<keyword evidence="3" id="KW-0690">Ribosome biogenesis</keyword>
<proteinExistence type="inferred from homology"/>
<feature type="region of interest" description="Disordered" evidence="7">
    <location>
        <begin position="1"/>
        <end position="42"/>
    </location>
</feature>
<dbReference type="GO" id="GO:0030692">
    <property type="term" value="C:Noc4p-Nop14p complex"/>
    <property type="evidence" value="ECO:0007669"/>
    <property type="project" value="TreeGrafter"/>
</dbReference>
<accession>A0A9P8RT84</accession>
<dbReference type="GO" id="GO:0032040">
    <property type="term" value="C:small-subunit processome"/>
    <property type="evidence" value="ECO:0007669"/>
    <property type="project" value="InterPro"/>
</dbReference>
<evidence type="ECO:0000256" key="6">
    <source>
        <dbReference type="ARBA" id="ARBA00024695"/>
    </source>
</evidence>
<feature type="region of interest" description="Disordered" evidence="7">
    <location>
        <begin position="259"/>
        <end position="386"/>
    </location>
</feature>
<sequence length="871" mass="99523">MPSSQLKRLKATLRAEGITGPQPSKKIRKKAAANGTNKDRRVHRRAALQNIRDEFNPFETTAPGRGREKFEVTTNRSLGGRVGKILKGNPGRRKSLLLEMQRRRKVGGVVDRRFGENDPTMTPEERMLERFTKEKQKRYRNSAIFDLEDDEEEGRLTHLGQSLSFNDDTGIDDIEEGDLGVLDEDDHTSDGGLNERKRKGPPGPDSELPEPKKSRAEVMKEVIAKSKLHKYERQQAKEDDEELREDLDKKLPNLLELLRGGNLSQPSMPDQKFTNEEGSGISPARAATASDVDKTPADKRYDLRLREMTFDKRSKPAERTKTEEEKAEEEAKRLRELEEERLRRMRGEASDDEGEPKATGADGISEGEETDAENFGLGPGISREKQQKELDVEGEDDFIIDEDLVANDSDVPLSESEHEMSELSVDDEDREFLEGLALDHEAKEGGPRLTLSITRSVPEDDTNTTLPYTFPCPQTHEELLETVKNVAPKDLPTVIKRIRTLYHSKLHKGNKEKLERFSTALIEHLAYLADQSDLPPFAILENIIRHVHSMAKTYPESIAKAFRSRLQSIHENRPLTPTAADLVVLTAIGSIFPTSDHFHKVVTPAMLSMTRHVLVVFSSELYPLLTDRALCILAPTNSNALLGDFPYHKQARPLRLQKPAAGGAHRLRFWDILPKALTDDEESRLKIALIETHTALIDSAAELWVGKSAFSEAFEPAFKVLQLFAEKECSKWLPTYTKGKVLKTAEKLQRLLKHAKFSRRPLALHHHRPLAIRTSIPKFEDSYNPDRHYDPDRERTEVSKLRAEYKRERKGAMRELRKDANFIARESLKEKKERDREYERKYKRLVAEIQGEEGHEKKEYEREKRLRKGKR</sequence>
<comment type="function">
    <text evidence="6">Involved in nucleolar processing of pre-18S ribosomal RNA. Has a role in the nuclear export of 40S pre-ribosomal subunit to the cytoplasm.</text>
</comment>
<dbReference type="GO" id="GO:0030490">
    <property type="term" value="P:maturation of SSU-rRNA"/>
    <property type="evidence" value="ECO:0007669"/>
    <property type="project" value="TreeGrafter"/>
</dbReference>
<comment type="similarity">
    <text evidence="2">Belongs to the NOP14 family.</text>
</comment>
<name>A0A9P8RT84_9PEZI</name>
<evidence type="ECO:0000313" key="8">
    <source>
        <dbReference type="EMBL" id="KAH0565726.1"/>
    </source>
</evidence>
<keyword evidence="9" id="KW-1185">Reference proteome</keyword>
<feature type="compositionally biased region" description="Acidic residues" evidence="7">
    <location>
        <begin position="169"/>
        <end position="187"/>
    </location>
</feature>
<reference evidence="8" key="1">
    <citation type="submission" date="2021-03" db="EMBL/GenBank/DDBJ databases">
        <title>Comparative genomics and phylogenomic investigation of the class Geoglossomycetes provide insights into ecological specialization and systematics.</title>
        <authorList>
            <person name="Melie T."/>
            <person name="Pirro S."/>
            <person name="Miller A.N."/>
            <person name="Quandt A."/>
        </authorList>
    </citation>
    <scope>NUCLEOTIDE SEQUENCE</scope>
    <source>
        <strain evidence="8">CAQ_001_2017</strain>
    </source>
</reference>
<gene>
    <name evidence="8" type="ORF">GP486_000890</name>
</gene>
<evidence type="ECO:0000313" key="9">
    <source>
        <dbReference type="Proteomes" id="UP000750711"/>
    </source>
</evidence>
<feature type="compositionally biased region" description="Basic and acidic residues" evidence="7">
    <location>
        <begin position="291"/>
        <end position="349"/>
    </location>
</feature>
<evidence type="ECO:0000256" key="2">
    <source>
        <dbReference type="ARBA" id="ARBA00007466"/>
    </source>
</evidence>
<keyword evidence="5" id="KW-0539">Nucleus</keyword>
<dbReference type="AlphaFoldDB" id="A0A9P8RT84"/>
<evidence type="ECO:0000256" key="7">
    <source>
        <dbReference type="SAM" id="MobiDB-lite"/>
    </source>
</evidence>
<keyword evidence="4" id="KW-0698">rRNA processing</keyword>
<evidence type="ECO:0000256" key="3">
    <source>
        <dbReference type="ARBA" id="ARBA00022517"/>
    </source>
</evidence>
<evidence type="ECO:0000256" key="5">
    <source>
        <dbReference type="ARBA" id="ARBA00023242"/>
    </source>
</evidence>
<protein>
    <recommendedName>
        <fullName evidence="10">Nucleolar protein 14</fullName>
    </recommendedName>
</protein>
<feature type="region of interest" description="Disordered" evidence="7">
    <location>
        <begin position="849"/>
        <end position="871"/>
    </location>
</feature>
<feature type="region of interest" description="Disordered" evidence="7">
    <location>
        <begin position="158"/>
        <end position="247"/>
    </location>
</feature>